<organism evidence="1 2">
    <name type="scientific">Campylobacter corcagiensis</name>
    <dbReference type="NCBI Taxonomy" id="1448857"/>
    <lineage>
        <taxon>Bacteria</taxon>
        <taxon>Pseudomonadati</taxon>
        <taxon>Campylobacterota</taxon>
        <taxon>Epsilonproteobacteria</taxon>
        <taxon>Campylobacterales</taxon>
        <taxon>Campylobacteraceae</taxon>
        <taxon>Campylobacter</taxon>
    </lineage>
</organism>
<gene>
    <name evidence="1" type="ORF">IMC76_08655</name>
</gene>
<reference evidence="1 2" key="1">
    <citation type="submission" date="2020-10" db="EMBL/GenBank/DDBJ databases">
        <title>Campylobacter and Helicobacter PacBio genomes.</title>
        <authorList>
            <person name="Lane C."/>
        </authorList>
    </citation>
    <scope>NUCLEOTIDE SEQUENCE [LARGE SCALE GENOMIC DNA]</scope>
    <source>
        <strain evidence="1 2">2016D-0077</strain>
    </source>
</reference>
<dbReference type="RefSeq" id="WP_034971686.1">
    <property type="nucleotide sequence ID" value="NZ_CP053842.1"/>
</dbReference>
<accession>A0A7M1LF93</accession>
<dbReference type="AlphaFoldDB" id="A0A7M1LF93"/>
<dbReference type="OrthoDB" id="5363658at2"/>
<dbReference type="EMBL" id="CP063078">
    <property type="protein sequence ID" value="QOQ87262.1"/>
    <property type="molecule type" value="Genomic_DNA"/>
</dbReference>
<dbReference type="Proteomes" id="UP000594749">
    <property type="component" value="Chromosome"/>
</dbReference>
<evidence type="ECO:0008006" key="3">
    <source>
        <dbReference type="Google" id="ProtNLM"/>
    </source>
</evidence>
<protein>
    <recommendedName>
        <fullName evidence="3">DUF3168 domain-containing protein</fullName>
    </recommendedName>
</protein>
<evidence type="ECO:0000313" key="2">
    <source>
        <dbReference type="Proteomes" id="UP000594749"/>
    </source>
</evidence>
<evidence type="ECO:0000313" key="1">
    <source>
        <dbReference type="EMBL" id="QOQ87262.1"/>
    </source>
</evidence>
<proteinExistence type="predicted"/>
<name>A0A7M1LF93_9BACT</name>
<keyword evidence="2" id="KW-1185">Reference proteome</keyword>
<sequence>MKTLKDAYLALKKIVPNSIDISNASPQGGVYLLFKGLNQININVDLVSFIILIQAKSLNDDNFSALSLVDSIRREFIKHDFLLADTGDISAQFKGFNGMLYSYEMSVSFKIFRDDI</sequence>